<dbReference type="AlphaFoldDB" id="A0AAV9GE83"/>
<sequence>MSTTTTPSTPTPSLLLTGATGYLGGTFLSHLLASTHPLISTLPITIPIRDPTAAPTFTSKSPRLTPLLFPSLSDTASLRSAAAQHDIVIHNANGYHTPATKSLIEGLALRKQSTGREVYYIHTSGTSSFGDWPISKIYTHPPGTVLHDGDNAQLYEELKKLENIQPYSQRTSDITVIETGKELGVHTYIVVSPTDYGIGKGWFNTLSLQAPALMRAAMELKRAVYVGDGEEEWDHTHVEDLADFYEILLGKILEGEKVPEGERGVYFATSGTHTWKGLSEEIGRVGFELGVLDTPEAGGIGMVEFEKRWLGGRGMAELAFASRSVCVGELAKQMGWKPKRTDEDWWASVKEEFIAVLNKAKADKSK</sequence>
<evidence type="ECO:0000259" key="1">
    <source>
        <dbReference type="Pfam" id="PF01370"/>
    </source>
</evidence>
<dbReference type="SUPFAM" id="SSF51735">
    <property type="entry name" value="NAD(P)-binding Rossmann-fold domains"/>
    <property type="match status" value="1"/>
</dbReference>
<comment type="caution">
    <text evidence="2">The sequence shown here is derived from an EMBL/GenBank/DDBJ whole genome shotgun (WGS) entry which is preliminary data.</text>
</comment>
<dbReference type="InterPro" id="IPR036291">
    <property type="entry name" value="NAD(P)-bd_dom_sf"/>
</dbReference>
<gene>
    <name evidence="2" type="ORF">QBC34DRAFT_358311</name>
</gene>
<proteinExistence type="predicted"/>
<dbReference type="PANTHER" id="PTHR48079">
    <property type="entry name" value="PROTEIN YEEZ"/>
    <property type="match status" value="1"/>
</dbReference>
<evidence type="ECO:0000313" key="2">
    <source>
        <dbReference type="EMBL" id="KAK4445507.1"/>
    </source>
</evidence>
<name>A0AAV9GE83_9PEZI</name>
<dbReference type="EMBL" id="MU865965">
    <property type="protein sequence ID" value="KAK4445507.1"/>
    <property type="molecule type" value="Genomic_DNA"/>
</dbReference>
<dbReference type="Gene3D" id="3.40.50.720">
    <property type="entry name" value="NAD(P)-binding Rossmann-like Domain"/>
    <property type="match status" value="1"/>
</dbReference>
<dbReference type="GO" id="GO:0005737">
    <property type="term" value="C:cytoplasm"/>
    <property type="evidence" value="ECO:0007669"/>
    <property type="project" value="TreeGrafter"/>
</dbReference>
<protein>
    <recommendedName>
        <fullName evidence="1">NAD-dependent epimerase/dehydratase domain-containing protein</fullName>
    </recommendedName>
</protein>
<reference evidence="2" key="1">
    <citation type="journal article" date="2023" name="Mol. Phylogenet. Evol.">
        <title>Genome-scale phylogeny and comparative genomics of the fungal order Sordariales.</title>
        <authorList>
            <person name="Hensen N."/>
            <person name="Bonometti L."/>
            <person name="Westerberg I."/>
            <person name="Brannstrom I.O."/>
            <person name="Guillou S."/>
            <person name="Cros-Aarteil S."/>
            <person name="Calhoun S."/>
            <person name="Haridas S."/>
            <person name="Kuo A."/>
            <person name="Mondo S."/>
            <person name="Pangilinan J."/>
            <person name="Riley R."/>
            <person name="LaButti K."/>
            <person name="Andreopoulos B."/>
            <person name="Lipzen A."/>
            <person name="Chen C."/>
            <person name="Yan M."/>
            <person name="Daum C."/>
            <person name="Ng V."/>
            <person name="Clum A."/>
            <person name="Steindorff A."/>
            <person name="Ohm R.A."/>
            <person name="Martin F."/>
            <person name="Silar P."/>
            <person name="Natvig D.O."/>
            <person name="Lalanne C."/>
            <person name="Gautier V."/>
            <person name="Ament-Velasquez S.L."/>
            <person name="Kruys A."/>
            <person name="Hutchinson M.I."/>
            <person name="Powell A.J."/>
            <person name="Barry K."/>
            <person name="Miller A.N."/>
            <person name="Grigoriev I.V."/>
            <person name="Debuchy R."/>
            <person name="Gladieux P."/>
            <person name="Hiltunen Thoren M."/>
            <person name="Johannesson H."/>
        </authorList>
    </citation>
    <scope>NUCLEOTIDE SEQUENCE</scope>
    <source>
        <strain evidence="2">PSN243</strain>
    </source>
</reference>
<accession>A0AAV9GE83</accession>
<dbReference type="PANTHER" id="PTHR48079:SF6">
    <property type="entry name" value="NAD(P)-BINDING DOMAIN-CONTAINING PROTEIN-RELATED"/>
    <property type="match status" value="1"/>
</dbReference>
<dbReference type="Pfam" id="PF01370">
    <property type="entry name" value="Epimerase"/>
    <property type="match status" value="1"/>
</dbReference>
<evidence type="ECO:0000313" key="3">
    <source>
        <dbReference type="Proteomes" id="UP001321760"/>
    </source>
</evidence>
<dbReference type="Proteomes" id="UP001321760">
    <property type="component" value="Unassembled WGS sequence"/>
</dbReference>
<dbReference type="GO" id="GO:0004029">
    <property type="term" value="F:aldehyde dehydrogenase (NAD+) activity"/>
    <property type="evidence" value="ECO:0007669"/>
    <property type="project" value="TreeGrafter"/>
</dbReference>
<dbReference type="InterPro" id="IPR001509">
    <property type="entry name" value="Epimerase_deHydtase"/>
</dbReference>
<dbReference type="InterPro" id="IPR051783">
    <property type="entry name" value="NAD(P)-dependent_oxidoreduct"/>
</dbReference>
<feature type="domain" description="NAD-dependent epimerase/dehydratase" evidence="1">
    <location>
        <begin position="15"/>
        <end position="253"/>
    </location>
</feature>
<keyword evidence="3" id="KW-1185">Reference proteome</keyword>
<organism evidence="2 3">
    <name type="scientific">Podospora aff. communis PSN243</name>
    <dbReference type="NCBI Taxonomy" id="3040156"/>
    <lineage>
        <taxon>Eukaryota</taxon>
        <taxon>Fungi</taxon>
        <taxon>Dikarya</taxon>
        <taxon>Ascomycota</taxon>
        <taxon>Pezizomycotina</taxon>
        <taxon>Sordariomycetes</taxon>
        <taxon>Sordariomycetidae</taxon>
        <taxon>Sordariales</taxon>
        <taxon>Podosporaceae</taxon>
        <taxon>Podospora</taxon>
    </lineage>
</organism>
<reference evidence="2" key="2">
    <citation type="submission" date="2023-05" db="EMBL/GenBank/DDBJ databases">
        <authorList>
            <consortium name="Lawrence Berkeley National Laboratory"/>
            <person name="Steindorff A."/>
            <person name="Hensen N."/>
            <person name="Bonometti L."/>
            <person name="Westerberg I."/>
            <person name="Brannstrom I.O."/>
            <person name="Guillou S."/>
            <person name="Cros-Aarteil S."/>
            <person name="Calhoun S."/>
            <person name="Haridas S."/>
            <person name="Kuo A."/>
            <person name="Mondo S."/>
            <person name="Pangilinan J."/>
            <person name="Riley R."/>
            <person name="Labutti K."/>
            <person name="Andreopoulos B."/>
            <person name="Lipzen A."/>
            <person name="Chen C."/>
            <person name="Yanf M."/>
            <person name="Daum C."/>
            <person name="Ng V."/>
            <person name="Clum A."/>
            <person name="Ohm R."/>
            <person name="Martin F."/>
            <person name="Silar P."/>
            <person name="Natvig D."/>
            <person name="Lalanne C."/>
            <person name="Gautier V."/>
            <person name="Ament-Velasquez S.L."/>
            <person name="Kruys A."/>
            <person name="Hutchinson M.I."/>
            <person name="Powell A.J."/>
            <person name="Barry K."/>
            <person name="Miller A.N."/>
            <person name="Grigoriev I.V."/>
            <person name="Debuchy R."/>
            <person name="Gladieux P."/>
            <person name="Thoren M.H."/>
            <person name="Johannesson H."/>
        </authorList>
    </citation>
    <scope>NUCLEOTIDE SEQUENCE</scope>
    <source>
        <strain evidence="2">PSN243</strain>
    </source>
</reference>